<evidence type="ECO:0000256" key="1">
    <source>
        <dbReference type="SAM" id="MobiDB-lite"/>
    </source>
</evidence>
<protein>
    <submittedName>
        <fullName evidence="2">Uncharacterized protein</fullName>
    </submittedName>
</protein>
<proteinExistence type="predicted"/>
<reference evidence="2 3" key="1">
    <citation type="submission" date="2020-07" db="EMBL/GenBank/DDBJ databases">
        <authorList>
            <person name="Feng X."/>
        </authorList>
    </citation>
    <scope>NUCLEOTIDE SEQUENCE [LARGE SCALE GENOMIC DNA]</scope>
    <source>
        <strain evidence="2 3">JCM31066</strain>
    </source>
</reference>
<dbReference type="RefSeq" id="WP_185675854.1">
    <property type="nucleotide sequence ID" value="NZ_JACHVB010000035.1"/>
</dbReference>
<feature type="region of interest" description="Disordered" evidence="1">
    <location>
        <begin position="1"/>
        <end position="24"/>
    </location>
</feature>
<sequence length="152" mass="16027">MPERDDRLETYHWEAPEPPDLPRFSGASAGSAWPLKAVRYDSGTVKVHYGTAAGEDVSMGGSYLTPNLDDSPGMSVGSSGRLYLDVEFNSSDEVVSASIKWTSGSTPASTSTHAYRTLATVSVVSGTLTVAPALSGSQEVVKCGETYTWGTV</sequence>
<dbReference type="EMBL" id="JACHVB010000035">
    <property type="protein sequence ID" value="MBC2594887.1"/>
    <property type="molecule type" value="Genomic_DNA"/>
</dbReference>
<dbReference type="AlphaFoldDB" id="A0A842HH68"/>
<evidence type="ECO:0000313" key="3">
    <source>
        <dbReference type="Proteomes" id="UP000546464"/>
    </source>
</evidence>
<comment type="caution">
    <text evidence="2">The sequence shown here is derived from an EMBL/GenBank/DDBJ whole genome shotgun (WGS) entry which is preliminary data.</text>
</comment>
<feature type="compositionally biased region" description="Basic and acidic residues" evidence="1">
    <location>
        <begin position="1"/>
        <end position="15"/>
    </location>
</feature>
<name>A0A842HH68_9BACT</name>
<accession>A0A842HH68</accession>
<keyword evidence="3" id="KW-1185">Reference proteome</keyword>
<organism evidence="2 3">
    <name type="scientific">Ruficoccus amylovorans</name>
    <dbReference type="NCBI Taxonomy" id="1804625"/>
    <lineage>
        <taxon>Bacteria</taxon>
        <taxon>Pseudomonadati</taxon>
        <taxon>Verrucomicrobiota</taxon>
        <taxon>Opitutia</taxon>
        <taxon>Puniceicoccales</taxon>
        <taxon>Cerasicoccaceae</taxon>
        <taxon>Ruficoccus</taxon>
    </lineage>
</organism>
<dbReference type="Proteomes" id="UP000546464">
    <property type="component" value="Unassembled WGS sequence"/>
</dbReference>
<evidence type="ECO:0000313" key="2">
    <source>
        <dbReference type="EMBL" id="MBC2594887.1"/>
    </source>
</evidence>
<gene>
    <name evidence="2" type="ORF">H5P28_11525</name>
</gene>